<dbReference type="PANTHER" id="PTHR34309:SF1">
    <property type="entry name" value="PROTEIN GLCG"/>
    <property type="match status" value="1"/>
</dbReference>
<dbReference type="STRING" id="1891926.Fuma_03549"/>
<dbReference type="Pfam" id="PF03928">
    <property type="entry name" value="HbpS-like"/>
    <property type="match status" value="1"/>
</dbReference>
<dbReference type="InterPro" id="IPR038084">
    <property type="entry name" value="PduO/GlcC-like_sf"/>
</dbReference>
<dbReference type="OrthoDB" id="9778896at2"/>
<organism evidence="2 3">
    <name type="scientific">Fuerstiella marisgermanici</name>
    <dbReference type="NCBI Taxonomy" id="1891926"/>
    <lineage>
        <taxon>Bacteria</taxon>
        <taxon>Pseudomonadati</taxon>
        <taxon>Planctomycetota</taxon>
        <taxon>Planctomycetia</taxon>
        <taxon>Planctomycetales</taxon>
        <taxon>Planctomycetaceae</taxon>
        <taxon>Fuerstiella</taxon>
    </lineage>
</organism>
<feature type="domain" description="DUF306" evidence="1">
    <location>
        <begin position="227"/>
        <end position="327"/>
    </location>
</feature>
<evidence type="ECO:0000313" key="3">
    <source>
        <dbReference type="Proteomes" id="UP000187735"/>
    </source>
</evidence>
<evidence type="ECO:0000313" key="2">
    <source>
        <dbReference type="EMBL" id="APZ93931.1"/>
    </source>
</evidence>
<dbReference type="EMBL" id="CP017641">
    <property type="protein sequence ID" value="APZ93931.1"/>
    <property type="molecule type" value="Genomic_DNA"/>
</dbReference>
<sequence>MNLRRDMMRQTNKVFRFRLGMEMNQTPPRPAHALRLAVAAMIVTSVAAANAQQPRSATTEPLIHRNRIQLTLAGAEKALAAAKLKAHEMGVKVNIAVVDDGGHLLTFARMEGARPASIYTSITKATAAATKRGATGPLPNADAMDTHLSLAVERAAEVSGGKFTTLKGGVPIVIEGQVIGAIGVGGAKGEEDAEVASAGVEALAKLIKDPATSDNDSPNPLTIEALVGTWRVADIAGGGVTDTTIRFAQNGDVFGSTGVNRYTAKVNIDGPKLGLQMGLATTRAAGSPALMEQEAKFLSALKKVTRWQLDESGLLLLQDDNGTTQLRCSRTAPSKD</sequence>
<gene>
    <name evidence="2" type="ORF">Fuma_03549</name>
</gene>
<name>A0A1P8WIQ9_9PLAN</name>
<accession>A0A1P8WIQ9</accession>
<dbReference type="InterPro" id="IPR005184">
    <property type="entry name" value="DUF306_Meta_HslJ"/>
</dbReference>
<protein>
    <submittedName>
        <fullName evidence="2">META domain protein</fullName>
    </submittedName>
</protein>
<dbReference type="InterPro" id="IPR038670">
    <property type="entry name" value="HslJ-like_sf"/>
</dbReference>
<dbReference type="Proteomes" id="UP000187735">
    <property type="component" value="Chromosome"/>
</dbReference>
<dbReference type="SUPFAM" id="SSF143744">
    <property type="entry name" value="GlcG-like"/>
    <property type="match status" value="1"/>
</dbReference>
<proteinExistence type="predicted"/>
<dbReference type="Gene3D" id="2.40.128.270">
    <property type="match status" value="1"/>
</dbReference>
<dbReference type="Pfam" id="PF03724">
    <property type="entry name" value="META"/>
    <property type="match status" value="1"/>
</dbReference>
<reference evidence="2 3" key="1">
    <citation type="journal article" date="2016" name="Front. Microbiol.">
        <title>Fuerstia marisgermanicae gen. nov., sp. nov., an Unusual Member of the Phylum Planctomycetes from the German Wadden Sea.</title>
        <authorList>
            <person name="Kohn T."/>
            <person name="Heuer A."/>
            <person name="Jogler M."/>
            <person name="Vollmers J."/>
            <person name="Boedeker C."/>
            <person name="Bunk B."/>
            <person name="Rast P."/>
            <person name="Borchert D."/>
            <person name="Glockner I."/>
            <person name="Freese H.M."/>
            <person name="Klenk H.P."/>
            <person name="Overmann J."/>
            <person name="Kaster A.K."/>
            <person name="Rohde M."/>
            <person name="Wiegand S."/>
            <person name="Jogler C."/>
        </authorList>
    </citation>
    <scope>NUCLEOTIDE SEQUENCE [LARGE SCALE GENOMIC DNA]</scope>
    <source>
        <strain evidence="2 3">NH11</strain>
    </source>
</reference>
<evidence type="ECO:0000259" key="1">
    <source>
        <dbReference type="Pfam" id="PF03724"/>
    </source>
</evidence>
<keyword evidence="3" id="KW-1185">Reference proteome</keyword>
<dbReference type="InterPro" id="IPR052517">
    <property type="entry name" value="GlcG_carb_metab_protein"/>
</dbReference>
<dbReference type="InterPro" id="IPR005624">
    <property type="entry name" value="PduO/GlcC-like"/>
</dbReference>
<dbReference type="KEGG" id="fmr:Fuma_03549"/>
<dbReference type="Gene3D" id="3.30.450.150">
    <property type="entry name" value="Haem-degrading domain"/>
    <property type="match status" value="1"/>
</dbReference>
<dbReference type="PANTHER" id="PTHR34309">
    <property type="entry name" value="SLR1406 PROTEIN"/>
    <property type="match status" value="1"/>
</dbReference>
<dbReference type="AlphaFoldDB" id="A0A1P8WIQ9"/>